<feature type="chain" id="PRO_5015659893" description="Ecp2 effector protein domain-containing protein" evidence="1">
    <location>
        <begin position="20"/>
        <end position="206"/>
    </location>
</feature>
<evidence type="ECO:0008006" key="4">
    <source>
        <dbReference type="Google" id="ProtNLM"/>
    </source>
</evidence>
<evidence type="ECO:0000313" key="3">
    <source>
        <dbReference type="Proteomes" id="UP000240493"/>
    </source>
</evidence>
<keyword evidence="3" id="KW-1185">Reference proteome</keyword>
<dbReference type="Proteomes" id="UP000240493">
    <property type="component" value="Unassembled WGS sequence"/>
</dbReference>
<reference evidence="2 3" key="1">
    <citation type="submission" date="2016-07" db="EMBL/GenBank/DDBJ databases">
        <title>Multiple horizontal gene transfer events from other fungi enriched the ability of initially mycotrophic Trichoderma (Ascomycota) to feed on dead plant biomass.</title>
        <authorList>
            <consortium name="DOE Joint Genome Institute"/>
            <person name="Aerts A."/>
            <person name="Atanasova L."/>
            <person name="Chenthamara K."/>
            <person name="Zhang J."/>
            <person name="Grujic M."/>
            <person name="Henrissat B."/>
            <person name="Kuo A."/>
            <person name="Salamov A."/>
            <person name="Lipzen A."/>
            <person name="Labutti K."/>
            <person name="Barry K."/>
            <person name="Miao Y."/>
            <person name="Rahimi M.J."/>
            <person name="Shen Q."/>
            <person name="Grigoriev I.V."/>
            <person name="Kubicek C.P."/>
            <person name="Druzhinina I.S."/>
        </authorList>
    </citation>
    <scope>NUCLEOTIDE SEQUENCE [LARGE SCALE GENOMIC DNA]</scope>
    <source>
        <strain evidence="2 3">CBS 433.97</strain>
    </source>
</reference>
<name>A0A2T3Z6J5_TRIA4</name>
<dbReference type="PANTHER" id="PTHR35605:SF1">
    <property type="entry name" value="ECP2 EFFECTOR PROTEIN DOMAIN-CONTAINING PROTEIN-RELATED"/>
    <property type="match status" value="1"/>
</dbReference>
<dbReference type="PANTHER" id="PTHR35605">
    <property type="entry name" value="ECP2 EFFECTOR PROTEIN DOMAIN-CONTAINING PROTEIN-RELATED"/>
    <property type="match status" value="1"/>
</dbReference>
<accession>A0A2T3Z6J5</accession>
<dbReference type="OrthoDB" id="3552888at2759"/>
<dbReference type="EMBL" id="KZ679263">
    <property type="protein sequence ID" value="PTB40429.1"/>
    <property type="molecule type" value="Genomic_DNA"/>
</dbReference>
<proteinExistence type="predicted"/>
<evidence type="ECO:0000313" key="2">
    <source>
        <dbReference type="EMBL" id="PTB40429.1"/>
    </source>
</evidence>
<sequence>MRFIYLLSISSAFLPLAFSLAAPLKDYKVFIPQWEVEVSPGGSMVILNGTIEQVHDELIKLNPNWDNEYLGENPSKHSENSTRLLDKRTDFSGAQYFCRGRWPEAFRNPINTGIKYLRRVNGRPTNGAGPGNCGRVSCSYRSAIWWCNDDHQPKTLESFGSIADGAQYIVDHCTRSFPGHNLILVSGQVFHKTNWNVIVREDTDSC</sequence>
<evidence type="ECO:0000256" key="1">
    <source>
        <dbReference type="SAM" id="SignalP"/>
    </source>
</evidence>
<dbReference type="STRING" id="1042311.A0A2T3Z6J5"/>
<feature type="signal peptide" evidence="1">
    <location>
        <begin position="1"/>
        <end position="19"/>
    </location>
</feature>
<organism evidence="2 3">
    <name type="scientific">Trichoderma asperellum (strain ATCC 204424 / CBS 433.97 / NBRC 101777)</name>
    <dbReference type="NCBI Taxonomy" id="1042311"/>
    <lineage>
        <taxon>Eukaryota</taxon>
        <taxon>Fungi</taxon>
        <taxon>Dikarya</taxon>
        <taxon>Ascomycota</taxon>
        <taxon>Pezizomycotina</taxon>
        <taxon>Sordariomycetes</taxon>
        <taxon>Hypocreomycetidae</taxon>
        <taxon>Hypocreales</taxon>
        <taxon>Hypocreaceae</taxon>
        <taxon>Trichoderma</taxon>
    </lineage>
</organism>
<dbReference type="AlphaFoldDB" id="A0A2T3Z6J5"/>
<keyword evidence="1" id="KW-0732">Signal</keyword>
<protein>
    <recommendedName>
        <fullName evidence="4">Ecp2 effector protein domain-containing protein</fullName>
    </recommendedName>
</protein>
<gene>
    <name evidence="2" type="ORF">M441DRAFT_48267</name>
</gene>